<dbReference type="EMBL" id="VVXK01000011">
    <property type="protein sequence ID" value="KAA2369906.1"/>
    <property type="molecule type" value="Genomic_DNA"/>
</dbReference>
<accession>A0A5B3G993</accession>
<name>A0A5B3G993_9BACT</name>
<dbReference type="AlphaFoldDB" id="A0A5B3G993"/>
<feature type="domain" description="NigD-like C-terminal" evidence="3">
    <location>
        <begin position="173"/>
        <end position="239"/>
    </location>
</feature>
<evidence type="ECO:0000313" key="4">
    <source>
        <dbReference type="EMBL" id="KAA2369906.1"/>
    </source>
</evidence>
<dbReference type="Gene3D" id="2.60.40.2370">
    <property type="entry name" value="NigD-like, C-terminal beta sandwich domain"/>
    <property type="match status" value="1"/>
</dbReference>
<evidence type="ECO:0000313" key="5">
    <source>
        <dbReference type="Proteomes" id="UP000323567"/>
    </source>
</evidence>
<protein>
    <recommendedName>
        <fullName evidence="6">NigD-like C-terminal beta sandwich domain-containing protein</fullName>
    </recommendedName>
</protein>
<keyword evidence="1" id="KW-0732">Signal</keyword>
<dbReference type="InterPro" id="IPR035376">
    <property type="entry name" value="NigD_C"/>
</dbReference>
<dbReference type="InterPro" id="IPR038143">
    <property type="entry name" value="NigD-like_C_dom_sf"/>
</dbReference>
<organism evidence="4 5">
    <name type="scientific">Alistipes shahii</name>
    <dbReference type="NCBI Taxonomy" id="328814"/>
    <lineage>
        <taxon>Bacteria</taxon>
        <taxon>Pseudomonadati</taxon>
        <taxon>Bacteroidota</taxon>
        <taxon>Bacteroidia</taxon>
        <taxon>Bacteroidales</taxon>
        <taxon>Rikenellaceae</taxon>
        <taxon>Alistipes</taxon>
    </lineage>
</organism>
<evidence type="ECO:0000259" key="3">
    <source>
        <dbReference type="Pfam" id="PF17415"/>
    </source>
</evidence>
<feature type="signal peptide" evidence="1">
    <location>
        <begin position="1"/>
        <end position="21"/>
    </location>
</feature>
<sequence length="244" mass="27303">MDIMKKFGLFLIAAIAVTAFTSCNDDDGGEPLRTLITTVRTLDGGDYYFQRDNGETLYPGNKSRVPGYKPDPDKTQRVIIWFTLQNGIADYDYNIDLYFVENIYTGTSEVVTDAARLEELGSAKTGFQSNTFNLTKEWLTFYALYPVSDNSKHTFTVIVNEVKDEGEEGDGGAEQSEAAETDYLQLELRHNPGGDTQGYTDGYYVSFDLTPLAERLEGKKGVVLHIETNENGPQEIKLDLPQEK</sequence>
<evidence type="ECO:0000256" key="1">
    <source>
        <dbReference type="SAM" id="SignalP"/>
    </source>
</evidence>
<proteinExistence type="predicted"/>
<comment type="caution">
    <text evidence="4">The sequence shown here is derived from an EMBL/GenBank/DDBJ whole genome shotgun (WGS) entry which is preliminary data.</text>
</comment>
<evidence type="ECO:0000259" key="2">
    <source>
        <dbReference type="Pfam" id="PF12667"/>
    </source>
</evidence>
<evidence type="ECO:0008006" key="6">
    <source>
        <dbReference type="Google" id="ProtNLM"/>
    </source>
</evidence>
<gene>
    <name evidence="4" type="ORF">F2Y13_08970</name>
</gene>
<dbReference type="Gene3D" id="2.40.50.500">
    <property type="entry name" value="NigD-like N-terminal OB domain"/>
    <property type="match status" value="1"/>
</dbReference>
<dbReference type="PROSITE" id="PS51257">
    <property type="entry name" value="PROKAR_LIPOPROTEIN"/>
    <property type="match status" value="1"/>
</dbReference>
<dbReference type="Proteomes" id="UP000323567">
    <property type="component" value="Unassembled WGS sequence"/>
</dbReference>
<dbReference type="InterPro" id="IPR024299">
    <property type="entry name" value="NigD-like_OB_dom"/>
</dbReference>
<dbReference type="InterPro" id="IPR038179">
    <property type="entry name" value="NigD-like_N_sf"/>
</dbReference>
<reference evidence="4 5" key="1">
    <citation type="journal article" date="2019" name="Nat. Med.">
        <title>A library of human gut bacterial isolates paired with longitudinal multiomics data enables mechanistic microbiome research.</title>
        <authorList>
            <person name="Poyet M."/>
            <person name="Groussin M."/>
            <person name="Gibbons S.M."/>
            <person name="Avila-Pacheco J."/>
            <person name="Jiang X."/>
            <person name="Kearney S.M."/>
            <person name="Perrotta A.R."/>
            <person name="Berdy B."/>
            <person name="Zhao S."/>
            <person name="Lieberman T.D."/>
            <person name="Swanson P.K."/>
            <person name="Smith M."/>
            <person name="Roesemann S."/>
            <person name="Alexander J.E."/>
            <person name="Rich S.A."/>
            <person name="Livny J."/>
            <person name="Vlamakis H."/>
            <person name="Clish C."/>
            <person name="Bullock K."/>
            <person name="Deik A."/>
            <person name="Scott J."/>
            <person name="Pierce K.A."/>
            <person name="Xavier R.J."/>
            <person name="Alm E.J."/>
        </authorList>
    </citation>
    <scope>NUCLEOTIDE SEQUENCE [LARGE SCALE GENOMIC DNA]</scope>
    <source>
        <strain evidence="4 5">BIOML-A2</strain>
    </source>
</reference>
<dbReference type="Pfam" id="PF17415">
    <property type="entry name" value="NigD_C"/>
    <property type="match status" value="1"/>
</dbReference>
<feature type="domain" description="NigD-like N-terminal OB" evidence="2">
    <location>
        <begin position="37"/>
        <end position="103"/>
    </location>
</feature>
<dbReference type="Pfam" id="PF12667">
    <property type="entry name" value="NigD_N"/>
    <property type="match status" value="1"/>
</dbReference>
<feature type="chain" id="PRO_5022784255" description="NigD-like C-terminal beta sandwich domain-containing protein" evidence="1">
    <location>
        <begin position="22"/>
        <end position="244"/>
    </location>
</feature>